<keyword evidence="4" id="KW-1185">Reference proteome</keyword>
<accession>A0A1B9GCB6</accession>
<dbReference type="OrthoDB" id="2563869at2759"/>
<evidence type="ECO:0000313" key="3">
    <source>
        <dbReference type="EMBL" id="WVW79497.1"/>
    </source>
</evidence>
<proteinExistence type="predicted"/>
<feature type="region of interest" description="Disordered" evidence="1">
    <location>
        <begin position="134"/>
        <end position="213"/>
    </location>
</feature>
<dbReference type="GeneID" id="30204548"/>
<reference evidence="3" key="4">
    <citation type="submission" date="2024-02" db="EMBL/GenBank/DDBJ databases">
        <title>Comparative genomics of Cryptococcus and Kwoniella reveals pathogenesis evolution and contrasting modes of karyotype evolution via chromosome fusion or intercentromeric recombination.</title>
        <authorList>
            <person name="Coelho M.A."/>
            <person name="David-Palma M."/>
            <person name="Shea T."/>
            <person name="Bowers K."/>
            <person name="McGinley-Smith S."/>
            <person name="Mohammad A.W."/>
            <person name="Gnirke A."/>
            <person name="Yurkov A.M."/>
            <person name="Nowrousian M."/>
            <person name="Sun S."/>
            <person name="Cuomo C.A."/>
            <person name="Heitman J."/>
        </authorList>
    </citation>
    <scope>NUCLEOTIDE SEQUENCE</scope>
    <source>
        <strain evidence="3">CBS 10118</strain>
    </source>
</reference>
<feature type="compositionally biased region" description="Acidic residues" evidence="1">
    <location>
        <begin position="168"/>
        <end position="213"/>
    </location>
</feature>
<dbReference type="STRING" id="1296100.A0A1B9GCB6"/>
<dbReference type="Proteomes" id="UP000092730">
    <property type="component" value="Chromosome 1"/>
</dbReference>
<protein>
    <submittedName>
        <fullName evidence="2">Uncharacterized protein</fullName>
    </submittedName>
</protein>
<dbReference type="VEuPathDB" id="FungiDB:I302_00149"/>
<dbReference type="AlphaFoldDB" id="A0A1B9GCB6"/>
<evidence type="ECO:0000313" key="4">
    <source>
        <dbReference type="Proteomes" id="UP000092730"/>
    </source>
</evidence>
<gene>
    <name evidence="2" type="ORF">I302_00149</name>
    <name evidence="3" type="ORF">I302_101466</name>
</gene>
<reference evidence="2" key="3">
    <citation type="submission" date="2014-01" db="EMBL/GenBank/DDBJ databases">
        <title>Evolution of pathogenesis and genome organization in the Tremellales.</title>
        <authorList>
            <person name="Cuomo C."/>
            <person name="Litvintseva A."/>
            <person name="Heitman J."/>
            <person name="Chen Y."/>
            <person name="Sun S."/>
            <person name="Springer D."/>
            <person name="Dromer F."/>
            <person name="Young S."/>
            <person name="Zeng Q."/>
            <person name="Chapman S."/>
            <person name="Gujja S."/>
            <person name="Saif S."/>
            <person name="Birren B."/>
        </authorList>
    </citation>
    <scope>NUCLEOTIDE SEQUENCE</scope>
    <source>
        <strain evidence="2">CBS 10118</strain>
    </source>
</reference>
<name>A0A1B9GCB6_9TREE</name>
<organism evidence="2">
    <name type="scientific">Kwoniella bestiolae CBS 10118</name>
    <dbReference type="NCBI Taxonomy" id="1296100"/>
    <lineage>
        <taxon>Eukaryota</taxon>
        <taxon>Fungi</taxon>
        <taxon>Dikarya</taxon>
        <taxon>Basidiomycota</taxon>
        <taxon>Agaricomycotina</taxon>
        <taxon>Tremellomycetes</taxon>
        <taxon>Tremellales</taxon>
        <taxon>Cryptococcaceae</taxon>
        <taxon>Kwoniella</taxon>
    </lineage>
</organism>
<evidence type="ECO:0000256" key="1">
    <source>
        <dbReference type="SAM" id="MobiDB-lite"/>
    </source>
</evidence>
<dbReference type="RefSeq" id="XP_019049730.1">
    <property type="nucleotide sequence ID" value="XM_019186852.1"/>
</dbReference>
<feature type="compositionally biased region" description="Polar residues" evidence="1">
    <location>
        <begin position="41"/>
        <end position="56"/>
    </location>
</feature>
<evidence type="ECO:0000313" key="2">
    <source>
        <dbReference type="EMBL" id="OCF28660.1"/>
    </source>
</evidence>
<dbReference type="EMBL" id="KI894018">
    <property type="protein sequence ID" value="OCF28660.1"/>
    <property type="molecule type" value="Genomic_DNA"/>
</dbReference>
<reference evidence="2" key="1">
    <citation type="submission" date="2013-07" db="EMBL/GenBank/DDBJ databases">
        <title>The Genome Sequence of Cryptococcus bestiolae CBS10118.</title>
        <authorList>
            <consortium name="The Broad Institute Genome Sequencing Platform"/>
            <person name="Cuomo C."/>
            <person name="Litvintseva A."/>
            <person name="Chen Y."/>
            <person name="Heitman J."/>
            <person name="Sun S."/>
            <person name="Springer D."/>
            <person name="Dromer F."/>
            <person name="Young S.K."/>
            <person name="Zeng Q."/>
            <person name="Gargeya S."/>
            <person name="Fitzgerald M."/>
            <person name="Abouelleil A."/>
            <person name="Alvarado L."/>
            <person name="Berlin A.M."/>
            <person name="Chapman S.B."/>
            <person name="Dewar J."/>
            <person name="Goldberg J."/>
            <person name="Griggs A."/>
            <person name="Gujja S."/>
            <person name="Hansen M."/>
            <person name="Howarth C."/>
            <person name="Imamovic A."/>
            <person name="Larimer J."/>
            <person name="McCowan C."/>
            <person name="Murphy C."/>
            <person name="Pearson M."/>
            <person name="Priest M."/>
            <person name="Roberts A."/>
            <person name="Saif S."/>
            <person name="Shea T."/>
            <person name="Sykes S."/>
            <person name="Wortman J."/>
            <person name="Nusbaum C."/>
            <person name="Birren B."/>
        </authorList>
    </citation>
    <scope>NUCLEOTIDE SEQUENCE [LARGE SCALE GENOMIC DNA]</scope>
    <source>
        <strain evidence="2">CBS 10118</strain>
    </source>
</reference>
<reference evidence="3" key="2">
    <citation type="submission" date="2013-07" db="EMBL/GenBank/DDBJ databases">
        <authorList>
            <consortium name="The Broad Institute Genome Sequencing Platform"/>
            <person name="Cuomo C."/>
            <person name="Litvintseva A."/>
            <person name="Chen Y."/>
            <person name="Heitman J."/>
            <person name="Sun S."/>
            <person name="Springer D."/>
            <person name="Dromer F."/>
            <person name="Young S.K."/>
            <person name="Zeng Q."/>
            <person name="Gargeya S."/>
            <person name="Fitzgerald M."/>
            <person name="Abouelleil A."/>
            <person name="Alvarado L."/>
            <person name="Berlin A.M."/>
            <person name="Chapman S.B."/>
            <person name="Dewar J."/>
            <person name="Goldberg J."/>
            <person name="Griggs A."/>
            <person name="Gujja S."/>
            <person name="Hansen M."/>
            <person name="Howarth C."/>
            <person name="Imamovic A."/>
            <person name="Larimer J."/>
            <person name="McCowan C."/>
            <person name="Murphy C."/>
            <person name="Pearson M."/>
            <person name="Priest M."/>
            <person name="Roberts A."/>
            <person name="Saif S."/>
            <person name="Shea T."/>
            <person name="Sykes S."/>
            <person name="Wortman J."/>
            <person name="Nusbaum C."/>
            <person name="Birren B."/>
        </authorList>
    </citation>
    <scope>NUCLEOTIDE SEQUENCE</scope>
    <source>
        <strain evidence="3">CBS 10118</strain>
    </source>
</reference>
<feature type="region of interest" description="Disordered" evidence="1">
    <location>
        <begin position="31"/>
        <end position="64"/>
    </location>
</feature>
<dbReference type="EMBL" id="CP144541">
    <property type="protein sequence ID" value="WVW79497.1"/>
    <property type="molecule type" value="Genomic_DNA"/>
</dbReference>
<dbReference type="KEGG" id="kbi:30204548"/>
<feature type="compositionally biased region" description="Basic and acidic residues" evidence="1">
    <location>
        <begin position="143"/>
        <end position="155"/>
    </location>
</feature>
<sequence length="213" mass="24140">MLLDGPSCIPTFEPINLYSFYPHPISPRSHVHSTLFPHPDNANTASSSGSSRQKGTQPDRAIKKEITREEVQQAMERAERRALMGRRPAGVGMSRDDDEVVNEEDILDHEQHDINMFGHRFLLPFGRRLTQMEMDAAPSPSPSEHDHERRQEDHTMGSPLMEPQIQGEDGEEDEEDEEGAVDLDASIEDLDNSEMVDEEENEGSIEEEQEEGY</sequence>